<feature type="domain" description="F5/8 type C" evidence="11">
    <location>
        <begin position="662"/>
        <end position="737"/>
    </location>
</feature>
<keyword evidence="7" id="KW-0624">Polysaccharide degradation</keyword>
<gene>
    <name evidence="12" type="ORF">DFP97_1592</name>
</gene>
<evidence type="ECO:0000259" key="11">
    <source>
        <dbReference type="PROSITE" id="PS50022"/>
    </source>
</evidence>
<dbReference type="GO" id="GO:0000272">
    <property type="term" value="P:polysaccharide catabolic process"/>
    <property type="evidence" value="ECO:0007669"/>
    <property type="project" value="UniProtKB-KW"/>
</dbReference>
<dbReference type="SUPFAM" id="SSF51126">
    <property type="entry name" value="Pectin lyase-like"/>
    <property type="match status" value="1"/>
</dbReference>
<evidence type="ECO:0000256" key="6">
    <source>
        <dbReference type="ARBA" id="ARBA00023295"/>
    </source>
</evidence>
<sequence>MDKSIGKHNKRSRIQTFLLAILVAFIPMMANFPTKAEAATTLVTYPAPATGVTMNTTYTVQVRVPGGAWQNVDVYNTTVGIVPANASIAYFDTDGPVELSVTYNSGTVTSAAVHPTSKGITPAVNGNTMTFSISGPTKLSLEVNDNINNNLHLFVNPLEVNPPSPTDPNVIYLGPGVHNQSYVVPSGKTLYLAGGGVINGNVMFQSANNAKFLGRGMLSRPNYGGLVINFSNNITVDGIIVNNYGNANGGGTGANIGNSTNVLLNNVKWIAHKKWTDGINVYGSSNVTINDAFFRTGDDAIAIYSTRQGGGESYWGNVSNIKVSNTILMPDVAHPIQIGVHGDPSAPGGGVVIDNVTFDNIDILTHNALSCSRASNIVINSGDGNLVSNIMFNNIRIKDVCAQRIFETAVVYSTRWMTGPGRGIKNVYFKDVSYTGTNANSNNISGYDASRLNQDYTFENLRINGNLIMDAASGNISVGNHAKNVNFIASGGTPPKVTPFPSVTPINLALNKSASSDSSQSGNPASSGNDSSTSTRWSANDANTGHSWTVDLGSSMRITDGTQVKWEQSGKVYKYKIETSNDNSNWTMKVDKTANTSTVQTQTDNFKADARYVKITVTGLESGVWASFYDFKVLGEQWNLAMGKTASSDSTMSGFPASNAADGNQMTHWSANDGNTGHWVKVDLGYVKKITNGTQVLWPNVGSAYQYKVETSIDNTNWTQVVDKTANTSTDQVQNDY</sequence>
<feature type="domain" description="F5/8 type C" evidence="11">
    <location>
        <begin position="492"/>
        <end position="636"/>
    </location>
</feature>
<feature type="region of interest" description="Disordered" evidence="10">
    <location>
        <begin position="512"/>
        <end position="543"/>
    </location>
</feature>
<dbReference type="GO" id="GO:0004650">
    <property type="term" value="F:polygalacturonase activity"/>
    <property type="evidence" value="ECO:0007669"/>
    <property type="project" value="InterPro"/>
</dbReference>
<dbReference type="Pfam" id="PF00754">
    <property type="entry name" value="F5_F8_type_C"/>
    <property type="match status" value="2"/>
</dbReference>
<protein>
    <submittedName>
        <fullName evidence="12">Glycosyl hydrolase family 28</fullName>
    </submittedName>
</protein>
<evidence type="ECO:0000256" key="3">
    <source>
        <dbReference type="ARBA" id="ARBA00022801"/>
    </source>
</evidence>
<dbReference type="Proteomes" id="UP000252415">
    <property type="component" value="Unassembled WGS sequence"/>
</dbReference>
<comment type="caution">
    <text evidence="12">The sequence shown here is derived from an EMBL/GenBank/DDBJ whole genome shotgun (WGS) entry which is preliminary data.</text>
</comment>
<dbReference type="PROSITE" id="PS50022">
    <property type="entry name" value="FA58C_3"/>
    <property type="match status" value="2"/>
</dbReference>
<name>A0A368VEU4_9BACL</name>
<dbReference type="InterPro" id="IPR000743">
    <property type="entry name" value="Glyco_hydro_28"/>
</dbReference>
<comment type="function">
    <text evidence="8">Pectinolytic enzyme involved in the degradation of xylogalacturonan (xga), a galacturonan backbone heavily substituted with xylose, and which is one important component of the hairy regions of pectin. Activity requires a galacturonic acid backbone substituted with xylose.</text>
</comment>
<evidence type="ECO:0000256" key="9">
    <source>
        <dbReference type="RuleBase" id="RU361169"/>
    </source>
</evidence>
<dbReference type="InterPro" id="IPR012334">
    <property type="entry name" value="Pectin_lyas_fold"/>
</dbReference>
<evidence type="ECO:0000313" key="13">
    <source>
        <dbReference type="Proteomes" id="UP000252415"/>
    </source>
</evidence>
<dbReference type="AlphaFoldDB" id="A0A368VEU4"/>
<organism evidence="12 13">
    <name type="scientific">Paenibacillus prosopidis</name>
    <dbReference type="NCBI Taxonomy" id="630520"/>
    <lineage>
        <taxon>Bacteria</taxon>
        <taxon>Bacillati</taxon>
        <taxon>Bacillota</taxon>
        <taxon>Bacilli</taxon>
        <taxon>Bacillales</taxon>
        <taxon>Paenibacillaceae</taxon>
        <taxon>Paenibacillus</taxon>
    </lineage>
</organism>
<comment type="similarity">
    <text evidence="1 9">Belongs to the glycosyl hydrolase 28 family.</text>
</comment>
<dbReference type="PANTHER" id="PTHR31736">
    <property type="match status" value="1"/>
</dbReference>
<keyword evidence="4" id="KW-0325">Glycoprotein</keyword>
<dbReference type="Gene3D" id="2.160.20.10">
    <property type="entry name" value="Single-stranded right-handed beta-helix, Pectin lyase-like"/>
    <property type="match status" value="1"/>
</dbReference>
<evidence type="ECO:0000256" key="5">
    <source>
        <dbReference type="ARBA" id="ARBA00023277"/>
    </source>
</evidence>
<evidence type="ECO:0000256" key="7">
    <source>
        <dbReference type="ARBA" id="ARBA00023326"/>
    </source>
</evidence>
<feature type="non-terminal residue" evidence="12">
    <location>
        <position position="737"/>
    </location>
</feature>
<dbReference type="PANTHER" id="PTHR31736:SF9">
    <property type="entry name" value="ENDO-XYLOGALACTURONAN HYDROLASE A-RELATED"/>
    <property type="match status" value="1"/>
</dbReference>
<dbReference type="InterPro" id="IPR008979">
    <property type="entry name" value="Galactose-bd-like_sf"/>
</dbReference>
<reference evidence="12 13" key="1">
    <citation type="submission" date="2018-07" db="EMBL/GenBank/DDBJ databases">
        <title>Genomic Encyclopedia of Type Strains, Phase III (KMG-III): the genomes of soil and plant-associated and newly described type strains.</title>
        <authorList>
            <person name="Whitman W."/>
        </authorList>
    </citation>
    <scope>NUCLEOTIDE SEQUENCE [LARGE SCALE GENOMIC DNA]</scope>
    <source>
        <strain evidence="12 13">CECT 7506</strain>
    </source>
</reference>
<keyword evidence="5" id="KW-0119">Carbohydrate metabolism</keyword>
<evidence type="ECO:0000256" key="1">
    <source>
        <dbReference type="ARBA" id="ARBA00008834"/>
    </source>
</evidence>
<dbReference type="EMBL" id="QPJD01000059">
    <property type="protein sequence ID" value="RCW39719.1"/>
    <property type="molecule type" value="Genomic_DNA"/>
</dbReference>
<dbReference type="InterPro" id="IPR011050">
    <property type="entry name" value="Pectin_lyase_fold/virulence"/>
</dbReference>
<evidence type="ECO:0000313" key="12">
    <source>
        <dbReference type="EMBL" id="RCW39719.1"/>
    </source>
</evidence>
<evidence type="ECO:0000256" key="2">
    <source>
        <dbReference type="ARBA" id="ARBA00022737"/>
    </source>
</evidence>
<keyword evidence="13" id="KW-1185">Reference proteome</keyword>
<proteinExistence type="inferred from homology"/>
<keyword evidence="2" id="KW-0677">Repeat</keyword>
<evidence type="ECO:0000256" key="10">
    <source>
        <dbReference type="SAM" id="MobiDB-lite"/>
    </source>
</evidence>
<keyword evidence="6 9" id="KW-0326">Glycosidase</keyword>
<keyword evidence="3 9" id="KW-0378">Hydrolase</keyword>
<evidence type="ECO:0000256" key="4">
    <source>
        <dbReference type="ARBA" id="ARBA00023180"/>
    </source>
</evidence>
<dbReference type="InterPro" id="IPR000421">
    <property type="entry name" value="FA58C"/>
</dbReference>
<dbReference type="Gene3D" id="2.60.120.260">
    <property type="entry name" value="Galactose-binding domain-like"/>
    <property type="match status" value="2"/>
</dbReference>
<dbReference type="SUPFAM" id="SSF49785">
    <property type="entry name" value="Galactose-binding domain-like"/>
    <property type="match status" value="2"/>
</dbReference>
<dbReference type="Pfam" id="PF00295">
    <property type="entry name" value="Glyco_hydro_28"/>
    <property type="match status" value="1"/>
</dbReference>
<evidence type="ECO:0000256" key="8">
    <source>
        <dbReference type="ARBA" id="ARBA00037278"/>
    </source>
</evidence>
<accession>A0A368VEU4</accession>